<accession>A0A917V5M8</accession>
<organism evidence="2 3">
    <name type="scientific">Salinarimonas ramus</name>
    <dbReference type="NCBI Taxonomy" id="690164"/>
    <lineage>
        <taxon>Bacteria</taxon>
        <taxon>Pseudomonadati</taxon>
        <taxon>Pseudomonadota</taxon>
        <taxon>Alphaproteobacteria</taxon>
        <taxon>Hyphomicrobiales</taxon>
        <taxon>Salinarimonadaceae</taxon>
        <taxon>Salinarimonas</taxon>
    </lineage>
</organism>
<dbReference type="EMBL" id="BMMF01000008">
    <property type="protein sequence ID" value="GGK40165.1"/>
    <property type="molecule type" value="Genomic_DNA"/>
</dbReference>
<reference evidence="2 3" key="1">
    <citation type="journal article" date="2014" name="Int. J. Syst. Evol. Microbiol.">
        <title>Complete genome sequence of Corynebacterium casei LMG S-19264T (=DSM 44701T), isolated from a smear-ripened cheese.</title>
        <authorList>
            <consortium name="US DOE Joint Genome Institute (JGI-PGF)"/>
            <person name="Walter F."/>
            <person name="Albersmeier A."/>
            <person name="Kalinowski J."/>
            <person name="Ruckert C."/>
        </authorList>
    </citation>
    <scope>NUCLEOTIDE SEQUENCE [LARGE SCALE GENOMIC DNA]</scope>
    <source>
        <strain evidence="2 3">CGMCC 1.9161</strain>
    </source>
</reference>
<feature type="region of interest" description="Disordered" evidence="1">
    <location>
        <begin position="1"/>
        <end position="21"/>
    </location>
</feature>
<proteinExistence type="predicted"/>
<feature type="compositionally biased region" description="Basic and acidic residues" evidence="1">
    <location>
        <begin position="53"/>
        <end position="63"/>
    </location>
</feature>
<sequence length="63" mass="6751">MPDRADPQPRPAAPAAAAGSKFKPVALPALKGVLHTRDACETKHKAKPPMPEDLDRFGRSYTA</sequence>
<dbReference type="AlphaFoldDB" id="A0A917V5M8"/>
<feature type="region of interest" description="Disordered" evidence="1">
    <location>
        <begin position="40"/>
        <end position="63"/>
    </location>
</feature>
<evidence type="ECO:0000313" key="2">
    <source>
        <dbReference type="EMBL" id="GGK40165.1"/>
    </source>
</evidence>
<dbReference type="Proteomes" id="UP000600449">
    <property type="component" value="Unassembled WGS sequence"/>
</dbReference>
<name>A0A917V5M8_9HYPH</name>
<comment type="caution">
    <text evidence="2">The sequence shown here is derived from an EMBL/GenBank/DDBJ whole genome shotgun (WGS) entry which is preliminary data.</text>
</comment>
<evidence type="ECO:0000313" key="3">
    <source>
        <dbReference type="Proteomes" id="UP000600449"/>
    </source>
</evidence>
<protein>
    <submittedName>
        <fullName evidence="2">Uncharacterized protein</fullName>
    </submittedName>
</protein>
<evidence type="ECO:0000256" key="1">
    <source>
        <dbReference type="SAM" id="MobiDB-lite"/>
    </source>
</evidence>
<dbReference type="RefSeq" id="WP_188913955.1">
    <property type="nucleotide sequence ID" value="NZ_BMMF01000008.1"/>
</dbReference>
<gene>
    <name evidence="2" type="ORF">GCM10011322_29170</name>
</gene>
<keyword evidence="3" id="KW-1185">Reference proteome</keyword>